<dbReference type="EMBL" id="ML977356">
    <property type="protein sequence ID" value="KAF2107230.1"/>
    <property type="molecule type" value="Genomic_DNA"/>
</dbReference>
<dbReference type="Proteomes" id="UP000799770">
    <property type="component" value="Unassembled WGS sequence"/>
</dbReference>
<evidence type="ECO:0000313" key="3">
    <source>
        <dbReference type="EMBL" id="KAF2107230.1"/>
    </source>
</evidence>
<evidence type="ECO:0000313" key="4">
    <source>
        <dbReference type="Proteomes" id="UP000799770"/>
    </source>
</evidence>
<sequence length="126" mass="13540">MHRSLFLAFYLLTTHSLAASIIDPPSLEITSITSRSPQEPPFLNTTVSYAFKPRAAQVEAAAFSNLTAPANINKVKTRHAQVDIGVTQPPAANTTQTGPSPPPPPTDDHRNDIDLPPSSPRPTGYN</sequence>
<accession>A0A6A5YJT9</accession>
<proteinExistence type="predicted"/>
<gene>
    <name evidence="3" type="ORF">BDV96DRAFT_606800</name>
</gene>
<name>A0A6A5YJT9_9PLEO</name>
<dbReference type="AlphaFoldDB" id="A0A6A5YJT9"/>
<feature type="signal peptide" evidence="2">
    <location>
        <begin position="1"/>
        <end position="18"/>
    </location>
</feature>
<reference evidence="3" key="1">
    <citation type="journal article" date="2020" name="Stud. Mycol.">
        <title>101 Dothideomycetes genomes: a test case for predicting lifestyles and emergence of pathogens.</title>
        <authorList>
            <person name="Haridas S."/>
            <person name="Albert R."/>
            <person name="Binder M."/>
            <person name="Bloem J."/>
            <person name="Labutti K."/>
            <person name="Salamov A."/>
            <person name="Andreopoulos B."/>
            <person name="Baker S."/>
            <person name="Barry K."/>
            <person name="Bills G."/>
            <person name="Bluhm B."/>
            <person name="Cannon C."/>
            <person name="Castanera R."/>
            <person name="Culley D."/>
            <person name="Daum C."/>
            <person name="Ezra D."/>
            <person name="Gonzalez J."/>
            <person name="Henrissat B."/>
            <person name="Kuo A."/>
            <person name="Liang C."/>
            <person name="Lipzen A."/>
            <person name="Lutzoni F."/>
            <person name="Magnuson J."/>
            <person name="Mondo S."/>
            <person name="Nolan M."/>
            <person name="Ohm R."/>
            <person name="Pangilinan J."/>
            <person name="Park H.-J."/>
            <person name="Ramirez L."/>
            <person name="Alfaro M."/>
            <person name="Sun H."/>
            <person name="Tritt A."/>
            <person name="Yoshinaga Y."/>
            <person name="Zwiers L.-H."/>
            <person name="Turgeon B."/>
            <person name="Goodwin S."/>
            <person name="Spatafora J."/>
            <person name="Crous P."/>
            <person name="Grigoriev I."/>
        </authorList>
    </citation>
    <scope>NUCLEOTIDE SEQUENCE</scope>
    <source>
        <strain evidence="3">CBS 627.86</strain>
    </source>
</reference>
<feature type="region of interest" description="Disordered" evidence="1">
    <location>
        <begin position="79"/>
        <end position="126"/>
    </location>
</feature>
<keyword evidence="2" id="KW-0732">Signal</keyword>
<evidence type="ECO:0000256" key="1">
    <source>
        <dbReference type="SAM" id="MobiDB-lite"/>
    </source>
</evidence>
<organism evidence="3 4">
    <name type="scientific">Lophiotrema nucula</name>
    <dbReference type="NCBI Taxonomy" id="690887"/>
    <lineage>
        <taxon>Eukaryota</taxon>
        <taxon>Fungi</taxon>
        <taxon>Dikarya</taxon>
        <taxon>Ascomycota</taxon>
        <taxon>Pezizomycotina</taxon>
        <taxon>Dothideomycetes</taxon>
        <taxon>Pleosporomycetidae</taxon>
        <taxon>Pleosporales</taxon>
        <taxon>Lophiotremataceae</taxon>
        <taxon>Lophiotrema</taxon>
    </lineage>
</organism>
<protein>
    <submittedName>
        <fullName evidence="3">Uncharacterized protein</fullName>
    </submittedName>
</protein>
<keyword evidence="4" id="KW-1185">Reference proteome</keyword>
<evidence type="ECO:0000256" key="2">
    <source>
        <dbReference type="SAM" id="SignalP"/>
    </source>
</evidence>
<feature type="chain" id="PRO_5025577367" evidence="2">
    <location>
        <begin position="19"/>
        <end position="126"/>
    </location>
</feature>